<dbReference type="InterPro" id="IPR052761">
    <property type="entry name" value="Fungal_Detox/Toxin_TFs"/>
</dbReference>
<feature type="domain" description="Zn(2)-C6 fungal-type" evidence="4">
    <location>
        <begin position="32"/>
        <end position="64"/>
    </location>
</feature>
<reference evidence="5" key="1">
    <citation type="submission" date="2022-07" db="EMBL/GenBank/DDBJ databases">
        <title>Fungi with potential for degradation of polypropylene.</title>
        <authorList>
            <person name="Gostincar C."/>
        </authorList>
    </citation>
    <scope>NUCLEOTIDE SEQUENCE</scope>
    <source>
        <strain evidence="5">EXF-13287</strain>
    </source>
</reference>
<keyword evidence="1" id="KW-0479">Metal-binding</keyword>
<keyword evidence="6" id="KW-1185">Reference proteome</keyword>
<dbReference type="PROSITE" id="PS50048">
    <property type="entry name" value="ZN2_CY6_FUNGAL_2"/>
    <property type="match status" value="1"/>
</dbReference>
<dbReference type="GO" id="GO:0008270">
    <property type="term" value="F:zinc ion binding"/>
    <property type="evidence" value="ECO:0007669"/>
    <property type="project" value="InterPro"/>
</dbReference>
<proteinExistence type="predicted"/>
<organism evidence="5 6">
    <name type="scientific">Coniochaeta hoffmannii</name>
    <dbReference type="NCBI Taxonomy" id="91930"/>
    <lineage>
        <taxon>Eukaryota</taxon>
        <taxon>Fungi</taxon>
        <taxon>Dikarya</taxon>
        <taxon>Ascomycota</taxon>
        <taxon>Pezizomycotina</taxon>
        <taxon>Sordariomycetes</taxon>
        <taxon>Sordariomycetidae</taxon>
        <taxon>Coniochaetales</taxon>
        <taxon>Coniochaetaceae</taxon>
        <taxon>Coniochaeta</taxon>
    </lineage>
</organism>
<feature type="region of interest" description="Disordered" evidence="3">
    <location>
        <begin position="110"/>
        <end position="132"/>
    </location>
</feature>
<keyword evidence="2" id="KW-0539">Nucleus</keyword>
<gene>
    <name evidence="5" type="ORF">NKR19_g7756</name>
</gene>
<dbReference type="PROSITE" id="PS00463">
    <property type="entry name" value="ZN2_CY6_FUNGAL_1"/>
    <property type="match status" value="1"/>
</dbReference>
<feature type="compositionally biased region" description="Low complexity" evidence="3">
    <location>
        <begin position="714"/>
        <end position="745"/>
    </location>
</feature>
<feature type="region of interest" description="Disordered" evidence="3">
    <location>
        <begin position="706"/>
        <end position="750"/>
    </location>
</feature>
<dbReference type="Pfam" id="PF04082">
    <property type="entry name" value="Fungal_trans"/>
    <property type="match status" value="1"/>
</dbReference>
<dbReference type="CDD" id="cd00067">
    <property type="entry name" value="GAL4"/>
    <property type="match status" value="1"/>
</dbReference>
<dbReference type="AlphaFoldDB" id="A0AA38R9B4"/>
<accession>A0AA38R9B4</accession>
<dbReference type="SUPFAM" id="SSF57701">
    <property type="entry name" value="Zn2/Cys6 DNA-binding domain"/>
    <property type="match status" value="1"/>
</dbReference>
<evidence type="ECO:0000256" key="3">
    <source>
        <dbReference type="SAM" id="MobiDB-lite"/>
    </source>
</evidence>
<evidence type="ECO:0000259" key="4">
    <source>
        <dbReference type="PROSITE" id="PS50048"/>
    </source>
</evidence>
<dbReference type="PANTHER" id="PTHR47425:SF2">
    <property type="entry name" value="FARB-RELATED"/>
    <property type="match status" value="1"/>
</dbReference>
<comment type="caution">
    <text evidence="5">The sequence shown here is derived from an EMBL/GenBank/DDBJ whole genome shotgun (WGS) entry which is preliminary data.</text>
</comment>
<evidence type="ECO:0000256" key="1">
    <source>
        <dbReference type="ARBA" id="ARBA00022723"/>
    </source>
</evidence>
<dbReference type="PANTHER" id="PTHR47425">
    <property type="entry name" value="FARB-RELATED"/>
    <property type="match status" value="1"/>
</dbReference>
<dbReference type="InterPro" id="IPR007219">
    <property type="entry name" value="XnlR_reg_dom"/>
</dbReference>
<dbReference type="EMBL" id="JANBVN010000141">
    <property type="protein sequence ID" value="KAJ9138728.1"/>
    <property type="molecule type" value="Genomic_DNA"/>
</dbReference>
<protein>
    <submittedName>
        <fullName evidence="5">Fungal specific transcription factor domain-containing protein</fullName>
    </submittedName>
</protein>
<dbReference type="InterPro" id="IPR036864">
    <property type="entry name" value="Zn2-C6_fun-type_DNA-bd_sf"/>
</dbReference>
<dbReference type="CDD" id="cd12148">
    <property type="entry name" value="fungal_TF_MHR"/>
    <property type="match status" value="1"/>
</dbReference>
<dbReference type="GO" id="GO:0003677">
    <property type="term" value="F:DNA binding"/>
    <property type="evidence" value="ECO:0007669"/>
    <property type="project" value="InterPro"/>
</dbReference>
<dbReference type="GO" id="GO:0006351">
    <property type="term" value="P:DNA-templated transcription"/>
    <property type="evidence" value="ECO:0007669"/>
    <property type="project" value="InterPro"/>
</dbReference>
<dbReference type="Proteomes" id="UP001174691">
    <property type="component" value="Unassembled WGS sequence"/>
</dbReference>
<feature type="region of interest" description="Disordered" evidence="3">
    <location>
        <begin position="809"/>
        <end position="962"/>
    </location>
</feature>
<feature type="region of interest" description="Disordered" evidence="3">
    <location>
        <begin position="1"/>
        <end position="29"/>
    </location>
</feature>
<name>A0AA38R9B4_9PEZI</name>
<evidence type="ECO:0000313" key="5">
    <source>
        <dbReference type="EMBL" id="KAJ9138728.1"/>
    </source>
</evidence>
<dbReference type="InterPro" id="IPR001138">
    <property type="entry name" value="Zn2Cys6_DnaBD"/>
</dbReference>
<feature type="compositionally biased region" description="Low complexity" evidence="3">
    <location>
        <begin position="930"/>
        <end position="944"/>
    </location>
</feature>
<feature type="region of interest" description="Disordered" evidence="3">
    <location>
        <begin position="73"/>
        <end position="92"/>
    </location>
</feature>
<sequence>MASISTAPAVEETATDPKPKSSNKIRKRAPKACLSCRARKVRCDVSQRGRPCMNCYLDSETCVVTGRASRFRRQRENGENAQVSHPPYPQEIRTNPTAEEVVMSRTMAQSVPDSANGVPSPENYHHGHRHESVVAHSPQTTAGTPQSTSRLPQVCQTPQYIAPAPQAAAHTPPFSATTPLNPWAAQQLPQLSADIVYSYYPFLNISNLTHILPQDVNYLESQGCFRVPTRVVLDEIVQQYFLHVHPLLPLFNEGDFWDIYCQQQSGSLPQQRISLLVFQSLIFATCNFVSRQSIKALGYPSIRAARAALYRRAKLLYDFESESSPICIAQAALLLSFWSPVSSSGIRKANSTWLTIAIQHAKVAEAHHYSSFGSTPVPGNDGGGGSSKSPSVTQLKRQNILKRLWWCCIIRDRILALCVRRSIQITRAHFDLDANSPLGSADLADEVDRSKVYNADTKRALIDIMSQLIDLCVLLTDMLVLVYPLDDTPGWGRPMNPEDQGRVKEGKMALRRWYRGATLKFPMFGGGGAAAARASHVAGGSGRREFRHDSVILYTNLMYMYYHSGRVALCHHEVLHLALASTQGTADSSVRDVSIIYENRHELQDAASGVTECLKELIQLRLARWLPISAVACTALPLVLHILDVKLSPPRPGTTSTDGQNSQSALKQHRLNVLIEAMKTYQPQYDGVDWVSETIRHIVNLAQLDGVQPNATTDSGNPSNNNNNNNNNNSNNNNNDNNNDPPSENGNDKIQDWTDILTSHPSLYLRLALTMDLSLSKDRLPEEGDFPASLRGLLSGTPSTNPLRALLAANKQQQQQAQQQQHLRPVPGSMSSIPPQLQRPKPAQPRSVAPQHTMKAWLDADRAASSNNNSSNYGMQNGGGMDMDLDESPQPGGLPASVRGYSESDSGSQDSYEDSPDEHDHHNHLHNHAQHQPQQQQQQQQQQQFRSPNAEEQHQQQHQQQQDCNLFQPFTTEEMEVLEAHVLDAFTLHNESPPSSEGAFESAIEIFGEVVGADAVGEWLEQGRKGDGGEREDGETARVLMDALRETEVGA</sequence>
<dbReference type="Gene3D" id="4.10.240.10">
    <property type="entry name" value="Zn(2)-C6 fungal-type DNA-binding domain"/>
    <property type="match status" value="1"/>
</dbReference>
<dbReference type="Pfam" id="PF00172">
    <property type="entry name" value="Zn_clus"/>
    <property type="match status" value="1"/>
</dbReference>
<evidence type="ECO:0000313" key="6">
    <source>
        <dbReference type="Proteomes" id="UP001174691"/>
    </source>
</evidence>
<feature type="compositionally biased region" description="Low complexity" evidence="3">
    <location>
        <begin position="812"/>
        <end position="821"/>
    </location>
</feature>
<dbReference type="SMART" id="SM00066">
    <property type="entry name" value="GAL4"/>
    <property type="match status" value="1"/>
</dbReference>
<evidence type="ECO:0000256" key="2">
    <source>
        <dbReference type="ARBA" id="ARBA00023242"/>
    </source>
</evidence>
<dbReference type="GO" id="GO:0000981">
    <property type="term" value="F:DNA-binding transcription factor activity, RNA polymerase II-specific"/>
    <property type="evidence" value="ECO:0007669"/>
    <property type="project" value="InterPro"/>
</dbReference>